<dbReference type="GO" id="GO:0032981">
    <property type="term" value="P:mitochondrial respiratory chain complex I assembly"/>
    <property type="evidence" value="ECO:0007669"/>
    <property type="project" value="TreeGrafter"/>
</dbReference>
<dbReference type="Proteomes" id="UP000759537">
    <property type="component" value="Unassembled WGS sequence"/>
</dbReference>
<dbReference type="GO" id="GO:0005739">
    <property type="term" value="C:mitochondrion"/>
    <property type="evidence" value="ECO:0007669"/>
    <property type="project" value="UniProtKB-SubCell"/>
</dbReference>
<comment type="function">
    <text evidence="7">Arginine methyltransferase involved in the assembly or stability of mitochondrial NADH:ubiquinone oxidoreductase complex (complex I).</text>
</comment>
<feature type="compositionally biased region" description="Polar residues" evidence="8">
    <location>
        <begin position="239"/>
        <end position="263"/>
    </location>
</feature>
<dbReference type="AlphaFoldDB" id="A0A9P5N4I0"/>
<comment type="caution">
    <text evidence="9">The sequence shown here is derived from an EMBL/GenBank/DDBJ whole genome shotgun (WGS) entry which is preliminary data.</text>
</comment>
<dbReference type="PANTHER" id="PTHR12049">
    <property type="entry name" value="PROTEIN ARGININE METHYLTRANSFERASE NDUFAF7, MITOCHONDRIAL"/>
    <property type="match status" value="1"/>
</dbReference>
<comment type="catalytic activity">
    <reaction evidence="6 7">
        <text>L-arginyl-[protein] + 2 S-adenosyl-L-methionine = N(omega),N(omega)'-dimethyl-L-arginyl-[protein] + 2 S-adenosyl-L-homocysteine + 2 H(+)</text>
        <dbReference type="Rhea" id="RHEA:48108"/>
        <dbReference type="Rhea" id="RHEA-COMP:10532"/>
        <dbReference type="Rhea" id="RHEA-COMP:11992"/>
        <dbReference type="ChEBI" id="CHEBI:15378"/>
        <dbReference type="ChEBI" id="CHEBI:29965"/>
        <dbReference type="ChEBI" id="CHEBI:57856"/>
        <dbReference type="ChEBI" id="CHEBI:59789"/>
        <dbReference type="ChEBI" id="CHEBI:88221"/>
        <dbReference type="EC" id="2.1.1.320"/>
    </reaction>
</comment>
<evidence type="ECO:0000256" key="5">
    <source>
        <dbReference type="ARBA" id="ARBA00023128"/>
    </source>
</evidence>
<evidence type="ECO:0000256" key="4">
    <source>
        <dbReference type="ARBA" id="ARBA00022679"/>
    </source>
</evidence>
<dbReference type="PANTHER" id="PTHR12049:SF7">
    <property type="entry name" value="PROTEIN ARGININE METHYLTRANSFERASE NDUFAF7, MITOCHONDRIAL"/>
    <property type="match status" value="1"/>
</dbReference>
<keyword evidence="3 7" id="KW-0489">Methyltransferase</keyword>
<evidence type="ECO:0000256" key="2">
    <source>
        <dbReference type="ARBA" id="ARBA00005891"/>
    </source>
</evidence>
<evidence type="ECO:0000256" key="7">
    <source>
        <dbReference type="RuleBase" id="RU364114"/>
    </source>
</evidence>
<reference evidence="9" key="2">
    <citation type="journal article" date="2020" name="Nat. Commun.">
        <title>Large-scale genome sequencing of mycorrhizal fungi provides insights into the early evolution of symbiotic traits.</title>
        <authorList>
            <person name="Miyauchi S."/>
            <person name="Kiss E."/>
            <person name="Kuo A."/>
            <person name="Drula E."/>
            <person name="Kohler A."/>
            <person name="Sanchez-Garcia M."/>
            <person name="Morin E."/>
            <person name="Andreopoulos B."/>
            <person name="Barry K.W."/>
            <person name="Bonito G."/>
            <person name="Buee M."/>
            <person name="Carver A."/>
            <person name="Chen C."/>
            <person name="Cichocki N."/>
            <person name="Clum A."/>
            <person name="Culley D."/>
            <person name="Crous P.W."/>
            <person name="Fauchery L."/>
            <person name="Girlanda M."/>
            <person name="Hayes R.D."/>
            <person name="Keri Z."/>
            <person name="LaButti K."/>
            <person name="Lipzen A."/>
            <person name="Lombard V."/>
            <person name="Magnuson J."/>
            <person name="Maillard F."/>
            <person name="Murat C."/>
            <person name="Nolan M."/>
            <person name="Ohm R.A."/>
            <person name="Pangilinan J."/>
            <person name="Pereira M.F."/>
            <person name="Perotto S."/>
            <person name="Peter M."/>
            <person name="Pfister S."/>
            <person name="Riley R."/>
            <person name="Sitrit Y."/>
            <person name="Stielow J.B."/>
            <person name="Szollosi G."/>
            <person name="Zifcakova L."/>
            <person name="Stursova M."/>
            <person name="Spatafora J.W."/>
            <person name="Tedersoo L."/>
            <person name="Vaario L.M."/>
            <person name="Yamada A."/>
            <person name="Yan M."/>
            <person name="Wang P."/>
            <person name="Xu J."/>
            <person name="Bruns T."/>
            <person name="Baldrian P."/>
            <person name="Vilgalys R."/>
            <person name="Dunand C."/>
            <person name="Henrissat B."/>
            <person name="Grigoriev I.V."/>
            <person name="Hibbett D."/>
            <person name="Nagy L.G."/>
            <person name="Martin F.M."/>
        </authorList>
    </citation>
    <scope>NUCLEOTIDE SEQUENCE</scope>
    <source>
        <strain evidence="9">Prilba</strain>
    </source>
</reference>
<evidence type="ECO:0000313" key="9">
    <source>
        <dbReference type="EMBL" id="KAF8486284.1"/>
    </source>
</evidence>
<keyword evidence="4 7" id="KW-0808">Transferase</keyword>
<evidence type="ECO:0000256" key="6">
    <source>
        <dbReference type="ARBA" id="ARBA00048612"/>
    </source>
</evidence>
<keyword evidence="5 7" id="KW-0496">Mitochondrion</keyword>
<keyword evidence="10" id="KW-1185">Reference proteome</keyword>
<dbReference type="EMBL" id="WHVB01000002">
    <property type="protein sequence ID" value="KAF8486284.1"/>
    <property type="molecule type" value="Genomic_DNA"/>
</dbReference>
<dbReference type="InterPro" id="IPR029063">
    <property type="entry name" value="SAM-dependent_MTases_sf"/>
</dbReference>
<gene>
    <name evidence="9" type="ORF">DFH94DRAFT_712139</name>
</gene>
<protein>
    <recommendedName>
        <fullName evidence="7">Protein arginine methyltransferase NDUFAF7</fullName>
        <ecNumber evidence="7">2.1.1.320</ecNumber>
    </recommendedName>
</protein>
<dbReference type="EC" id="2.1.1.320" evidence="7"/>
<comment type="subcellular location">
    <subcellularLocation>
        <location evidence="1 7">Mitochondrion</location>
    </subcellularLocation>
</comment>
<dbReference type="OrthoDB" id="438553at2759"/>
<reference evidence="9" key="1">
    <citation type="submission" date="2019-10" db="EMBL/GenBank/DDBJ databases">
        <authorList>
            <consortium name="DOE Joint Genome Institute"/>
            <person name="Kuo A."/>
            <person name="Miyauchi S."/>
            <person name="Kiss E."/>
            <person name="Drula E."/>
            <person name="Kohler A."/>
            <person name="Sanchez-Garcia M."/>
            <person name="Andreopoulos B."/>
            <person name="Barry K.W."/>
            <person name="Bonito G."/>
            <person name="Buee M."/>
            <person name="Carver A."/>
            <person name="Chen C."/>
            <person name="Cichocki N."/>
            <person name="Clum A."/>
            <person name="Culley D."/>
            <person name="Crous P.W."/>
            <person name="Fauchery L."/>
            <person name="Girlanda M."/>
            <person name="Hayes R."/>
            <person name="Keri Z."/>
            <person name="LaButti K."/>
            <person name="Lipzen A."/>
            <person name="Lombard V."/>
            <person name="Magnuson J."/>
            <person name="Maillard F."/>
            <person name="Morin E."/>
            <person name="Murat C."/>
            <person name="Nolan M."/>
            <person name="Ohm R."/>
            <person name="Pangilinan J."/>
            <person name="Pereira M."/>
            <person name="Perotto S."/>
            <person name="Peter M."/>
            <person name="Riley R."/>
            <person name="Sitrit Y."/>
            <person name="Stielow B."/>
            <person name="Szollosi G."/>
            <person name="Zifcakova L."/>
            <person name="Stursova M."/>
            <person name="Spatafora J.W."/>
            <person name="Tedersoo L."/>
            <person name="Vaario L.-M."/>
            <person name="Yamada A."/>
            <person name="Yan M."/>
            <person name="Wang P."/>
            <person name="Xu J."/>
            <person name="Bruns T."/>
            <person name="Baldrian P."/>
            <person name="Vilgalys R."/>
            <person name="Henrissat B."/>
            <person name="Grigoriev I.V."/>
            <person name="Hibbett D."/>
            <person name="Nagy L.G."/>
            <person name="Martin F.M."/>
        </authorList>
    </citation>
    <scope>NUCLEOTIDE SEQUENCE</scope>
    <source>
        <strain evidence="9">Prilba</strain>
    </source>
</reference>
<name>A0A9P5N4I0_9AGAM</name>
<proteinExistence type="inferred from homology"/>
<dbReference type="InterPro" id="IPR038375">
    <property type="entry name" value="NDUFAF7_sf"/>
</dbReference>
<evidence type="ECO:0000313" key="10">
    <source>
        <dbReference type="Proteomes" id="UP000759537"/>
    </source>
</evidence>
<comment type="similarity">
    <text evidence="2 7">Belongs to the NDUFAF7 family.</text>
</comment>
<dbReference type="GO" id="GO:0032259">
    <property type="term" value="P:methylation"/>
    <property type="evidence" value="ECO:0007669"/>
    <property type="project" value="UniProtKB-KW"/>
</dbReference>
<dbReference type="InterPro" id="IPR003788">
    <property type="entry name" value="NDUFAF7"/>
</dbReference>
<dbReference type="SUPFAM" id="SSF53335">
    <property type="entry name" value="S-adenosyl-L-methionine-dependent methyltransferases"/>
    <property type="match status" value="1"/>
</dbReference>
<dbReference type="GO" id="GO:0035243">
    <property type="term" value="F:protein-arginine omega-N symmetric methyltransferase activity"/>
    <property type="evidence" value="ECO:0007669"/>
    <property type="project" value="UniProtKB-EC"/>
</dbReference>
<evidence type="ECO:0000256" key="8">
    <source>
        <dbReference type="SAM" id="MobiDB-lite"/>
    </source>
</evidence>
<sequence>MFLVRTRLHIHHRNACRALLSRHYVQPTHTALAASATPVEKILLDTIKANGPVSFATYMQLCLSHPTEGYYMNPANPVIGARGDFITSPEISQVFGELLGIWLVSQYLNTGVEQNIQLVELGPGRGTLMDDILRTLSQLPHSRSSIKHVHLVESSLALRAIQEKKLEAWRGKSGLELHWHDSIEDVPAADGVYTMLVAHEFFDALPFHLIEKTHQGWKEVLITSSSDPAAKTILRPSDDSTPPQFSNSPLTTPSHDRSPSQTRFRPVLATEPSPVSTLLGASSPRFSSLPIGARIEVSAASFRIARKLGELISQGAGGSALIIDYGTNHAVGNSFRAFKDHALADPFDSPGHADLTANVDFAYLAEALAGTATTHGPLSQRSFLLQMGINTRVAALQRAAALPERGVALGKAAARLVDGTGMGKEYRVMGVTGAVGEGTEGVWPFVAGEVQDAATEKSH</sequence>
<organism evidence="9 10">
    <name type="scientific">Russula ochroleuca</name>
    <dbReference type="NCBI Taxonomy" id="152965"/>
    <lineage>
        <taxon>Eukaryota</taxon>
        <taxon>Fungi</taxon>
        <taxon>Dikarya</taxon>
        <taxon>Basidiomycota</taxon>
        <taxon>Agaricomycotina</taxon>
        <taxon>Agaricomycetes</taxon>
        <taxon>Russulales</taxon>
        <taxon>Russulaceae</taxon>
        <taxon>Russula</taxon>
    </lineage>
</organism>
<evidence type="ECO:0000256" key="1">
    <source>
        <dbReference type="ARBA" id="ARBA00004173"/>
    </source>
</evidence>
<accession>A0A9P5N4I0</accession>
<evidence type="ECO:0000256" key="3">
    <source>
        <dbReference type="ARBA" id="ARBA00022603"/>
    </source>
</evidence>
<feature type="region of interest" description="Disordered" evidence="8">
    <location>
        <begin position="231"/>
        <end position="267"/>
    </location>
</feature>
<dbReference type="Pfam" id="PF02636">
    <property type="entry name" value="Methyltransf_28"/>
    <property type="match status" value="1"/>
</dbReference>
<dbReference type="Gene3D" id="3.40.50.12710">
    <property type="match status" value="1"/>
</dbReference>